<protein>
    <submittedName>
        <fullName evidence="1">Zinc finger protein</fullName>
    </submittedName>
</protein>
<dbReference type="EMBL" id="CM043021">
    <property type="protein sequence ID" value="KAI4457774.1"/>
    <property type="molecule type" value="Genomic_DNA"/>
</dbReference>
<accession>A0ACB9SUA6</accession>
<reference evidence="1" key="1">
    <citation type="submission" date="2022-04" db="EMBL/GenBank/DDBJ databases">
        <title>Chromosome-scale genome assembly of Holotrichia oblita Faldermann.</title>
        <authorList>
            <person name="Rongchong L."/>
        </authorList>
    </citation>
    <scope>NUCLEOTIDE SEQUENCE</scope>
    <source>
        <strain evidence="1">81SQS9</strain>
    </source>
</reference>
<comment type="caution">
    <text evidence="1">The sequence shown here is derived from an EMBL/GenBank/DDBJ whole genome shotgun (WGS) entry which is preliminary data.</text>
</comment>
<name>A0ACB9SUA6_HOLOL</name>
<proteinExistence type="predicted"/>
<keyword evidence="2" id="KW-1185">Reference proteome</keyword>
<evidence type="ECO:0000313" key="1">
    <source>
        <dbReference type="EMBL" id="KAI4457774.1"/>
    </source>
</evidence>
<gene>
    <name evidence="1" type="ORF">MML48_7g00003381</name>
</gene>
<sequence>MCDTSIKMFGPLTFQETLLENEELNVETPCLLCDDKFNLNLCFTVFLKHCFEVHNLVIEDVQHIHNLHEYIIHWKEKFKHTAMERIIPSLKVDSSDDKYYFISPLIKEDEELRHRLKLEITLKRQEYERTDESYENICLFCRLQLKGTRANYLNHLSVKHNLQLGNPQNLVYIDELIEKIEEKLNNLQCIYCEKIFPERGILKEHMRKKMHKTINPHNRDYDKYYIVNYLEPNKTWDILEKEDDHLPMERGVNSDEEYSDWNEVEHQIICLFCKYKHPSIENIYLHLNDEHKFNFKEESADLDFYQCVKLVNYIRRQIYNLRCICCDTLYSDCDELQKHMIMEGHNKIPDVNIFNQPEYYFPTYENDAFLFFLEDREN</sequence>
<organism evidence="1 2">
    <name type="scientific">Holotrichia oblita</name>
    <name type="common">Chafer beetle</name>
    <dbReference type="NCBI Taxonomy" id="644536"/>
    <lineage>
        <taxon>Eukaryota</taxon>
        <taxon>Metazoa</taxon>
        <taxon>Ecdysozoa</taxon>
        <taxon>Arthropoda</taxon>
        <taxon>Hexapoda</taxon>
        <taxon>Insecta</taxon>
        <taxon>Pterygota</taxon>
        <taxon>Neoptera</taxon>
        <taxon>Endopterygota</taxon>
        <taxon>Coleoptera</taxon>
        <taxon>Polyphaga</taxon>
        <taxon>Scarabaeiformia</taxon>
        <taxon>Scarabaeidae</taxon>
        <taxon>Melolonthinae</taxon>
        <taxon>Holotrichia</taxon>
    </lineage>
</organism>
<dbReference type="Proteomes" id="UP001056778">
    <property type="component" value="Chromosome 7"/>
</dbReference>
<evidence type="ECO:0000313" key="2">
    <source>
        <dbReference type="Proteomes" id="UP001056778"/>
    </source>
</evidence>